<evidence type="ECO:0000313" key="4">
    <source>
        <dbReference type="Proteomes" id="UP000256328"/>
    </source>
</evidence>
<evidence type="ECO:0000259" key="2">
    <source>
        <dbReference type="PROSITE" id="PS50048"/>
    </source>
</evidence>
<dbReference type="GO" id="GO:0008270">
    <property type="term" value="F:zinc ion binding"/>
    <property type="evidence" value="ECO:0007669"/>
    <property type="project" value="InterPro"/>
</dbReference>
<comment type="caution">
    <text evidence="3">The sequence shown here is derived from an EMBL/GenBank/DDBJ whole genome shotgun (WGS) entry which is preliminary data.</text>
</comment>
<dbReference type="InterPro" id="IPR001138">
    <property type="entry name" value="Zn2Cys6_DnaBD"/>
</dbReference>
<gene>
    <name evidence="3" type="ORF">BP5796_07614</name>
</gene>
<dbReference type="Proteomes" id="UP000256328">
    <property type="component" value="Unassembled WGS sequence"/>
</dbReference>
<dbReference type="InterPro" id="IPR021858">
    <property type="entry name" value="Fun_TF"/>
</dbReference>
<dbReference type="EMBL" id="PDLN01000010">
    <property type="protein sequence ID" value="RDW74172.1"/>
    <property type="molecule type" value="Genomic_DNA"/>
</dbReference>
<proteinExistence type="predicted"/>
<organism evidence="3 4">
    <name type="scientific">Coleophoma crateriformis</name>
    <dbReference type="NCBI Taxonomy" id="565419"/>
    <lineage>
        <taxon>Eukaryota</taxon>
        <taxon>Fungi</taxon>
        <taxon>Dikarya</taxon>
        <taxon>Ascomycota</taxon>
        <taxon>Pezizomycotina</taxon>
        <taxon>Leotiomycetes</taxon>
        <taxon>Helotiales</taxon>
        <taxon>Dermateaceae</taxon>
        <taxon>Coleophoma</taxon>
    </lineage>
</organism>
<dbReference type="PANTHER" id="PTHR38111:SF9">
    <property type="entry name" value="ZN(2)-C6 FUNGAL-TYPE DOMAIN-CONTAINING PROTEIN"/>
    <property type="match status" value="1"/>
</dbReference>
<dbReference type="Pfam" id="PF11951">
    <property type="entry name" value="Fungal_trans_2"/>
    <property type="match status" value="1"/>
</dbReference>
<accession>A0A3D8RJF2</accession>
<dbReference type="OrthoDB" id="3525185at2759"/>
<dbReference type="AlphaFoldDB" id="A0A3D8RJF2"/>
<dbReference type="PROSITE" id="PS00463">
    <property type="entry name" value="ZN2_CY6_FUNGAL_1"/>
    <property type="match status" value="1"/>
</dbReference>
<dbReference type="InterPro" id="IPR053178">
    <property type="entry name" value="Osmoadaptation_assoc"/>
</dbReference>
<dbReference type="PANTHER" id="PTHR38111">
    <property type="entry name" value="ZN(2)-C6 FUNGAL-TYPE DOMAIN-CONTAINING PROTEIN-RELATED"/>
    <property type="match status" value="1"/>
</dbReference>
<dbReference type="SMART" id="SM00066">
    <property type="entry name" value="GAL4"/>
    <property type="match status" value="1"/>
</dbReference>
<reference evidence="3 4" key="1">
    <citation type="journal article" date="2018" name="IMA Fungus">
        <title>IMA Genome-F 9: Draft genome sequence of Annulohypoxylon stygium, Aspergillus mulundensis, Berkeleyomyces basicola (syn. Thielaviopsis basicola), Ceratocystis smalleyi, two Cercospora beticola strains, Coleophoma cylindrospora, Fusarium fracticaudum, Phialophora cf. hyalina, and Morchella septimelata.</title>
        <authorList>
            <person name="Wingfield B.D."/>
            <person name="Bills G.F."/>
            <person name="Dong Y."/>
            <person name="Huang W."/>
            <person name="Nel W.J."/>
            <person name="Swalarsk-Parry B.S."/>
            <person name="Vaghefi N."/>
            <person name="Wilken P.M."/>
            <person name="An Z."/>
            <person name="de Beer Z.W."/>
            <person name="De Vos L."/>
            <person name="Chen L."/>
            <person name="Duong T.A."/>
            <person name="Gao Y."/>
            <person name="Hammerbacher A."/>
            <person name="Kikkert J.R."/>
            <person name="Li Y."/>
            <person name="Li H."/>
            <person name="Li K."/>
            <person name="Li Q."/>
            <person name="Liu X."/>
            <person name="Ma X."/>
            <person name="Naidoo K."/>
            <person name="Pethybridge S.J."/>
            <person name="Sun J."/>
            <person name="Steenkamp E.T."/>
            <person name="van der Nest M.A."/>
            <person name="van Wyk S."/>
            <person name="Wingfield M.J."/>
            <person name="Xiong C."/>
            <person name="Yue Q."/>
            <person name="Zhang X."/>
        </authorList>
    </citation>
    <scope>NUCLEOTIDE SEQUENCE [LARGE SCALE GENOMIC DNA]</scope>
    <source>
        <strain evidence="3 4">BP5796</strain>
    </source>
</reference>
<dbReference type="Gene3D" id="4.10.240.10">
    <property type="entry name" value="Zn(2)-C6 fungal-type DNA-binding domain"/>
    <property type="match status" value="1"/>
</dbReference>
<dbReference type="GO" id="GO:0000981">
    <property type="term" value="F:DNA-binding transcription factor activity, RNA polymerase II-specific"/>
    <property type="evidence" value="ECO:0007669"/>
    <property type="project" value="InterPro"/>
</dbReference>
<dbReference type="SUPFAM" id="SSF57701">
    <property type="entry name" value="Zn2/Cys6 DNA-binding domain"/>
    <property type="match status" value="1"/>
</dbReference>
<protein>
    <recommendedName>
        <fullName evidence="2">Zn(2)-C6 fungal-type domain-containing protein</fullName>
    </recommendedName>
</protein>
<dbReference type="Pfam" id="PF00172">
    <property type="entry name" value="Zn_clus"/>
    <property type="match status" value="1"/>
</dbReference>
<keyword evidence="4" id="KW-1185">Reference proteome</keyword>
<feature type="domain" description="Zn(2)-C6 fungal-type" evidence="2">
    <location>
        <begin position="10"/>
        <end position="38"/>
    </location>
</feature>
<dbReference type="CDD" id="cd00067">
    <property type="entry name" value="GAL4"/>
    <property type="match status" value="1"/>
</dbReference>
<dbReference type="InterPro" id="IPR036864">
    <property type="entry name" value="Zn2-C6_fun-type_DNA-bd_sf"/>
</dbReference>
<evidence type="ECO:0000256" key="1">
    <source>
        <dbReference type="ARBA" id="ARBA00023242"/>
    </source>
</evidence>
<dbReference type="PROSITE" id="PS50048">
    <property type="entry name" value="ZN2_CY6_FUNGAL_2"/>
    <property type="match status" value="1"/>
</dbReference>
<sequence length="487" mass="53540">MARTAGRSRGCRTCRQRRIKCDEALPECTQCKKYGKKCPGPITGTFYVIASETCTRLSSTVGGCVDAPESSQMSQTYGSTHRTPDIDICNRSYQPEIELNSPPTSEPLGNALRPTMPSYYQPSRAEAFDQLFFSHLFDECGRGIETIGACSWLGKLPARLATSFTSPSIKYSVRATCMAFYGLLNGQVSIQTEARRTYVRALESRRADLCQGTLQVHMGRIMASEEAICLTLMLSYYELVCQTSPVAWIHHLRAAAAMIEAKGPKECQSGFMHQLFRTVRLGIAFASVAEKTPHIFSQKSWVTIPFLGPKTQLDILVDVLLSIPEHALIADRIIDAKSISDVRGPLQNYKTGISALLSKLDDQTRNKVELLPQAESSLTVFSQEQCSSQLGICWDPMSGLLQHATYLICFGLLASISAESGAIQGLAAYHSEAILGAVEYARTRCPASSLYMTTVFSLNTICTWSPSATHREYARRKLEDASGVKSA</sequence>
<evidence type="ECO:0000313" key="3">
    <source>
        <dbReference type="EMBL" id="RDW74172.1"/>
    </source>
</evidence>
<keyword evidence="1" id="KW-0539">Nucleus</keyword>
<name>A0A3D8RJF2_9HELO</name>